<dbReference type="Gene3D" id="1.10.10.10">
    <property type="entry name" value="Winged helix-like DNA-binding domain superfamily/Winged helix DNA-binding domain"/>
    <property type="match status" value="1"/>
</dbReference>
<evidence type="ECO:0000313" key="4">
    <source>
        <dbReference type="Proteomes" id="UP000270487"/>
    </source>
</evidence>
<dbReference type="GO" id="GO:0006355">
    <property type="term" value="P:regulation of DNA-templated transcription"/>
    <property type="evidence" value="ECO:0007669"/>
    <property type="project" value="InterPro"/>
</dbReference>
<dbReference type="PRINTS" id="PR00038">
    <property type="entry name" value="HTHLUXR"/>
</dbReference>
<evidence type="ECO:0000313" key="3">
    <source>
        <dbReference type="EMBL" id="VEI77047.1"/>
    </source>
</evidence>
<sequence length="199" mass="22772">MRIHIFTENIYFSGGVVAFLEEKGYVVNVISPYNKRYLDDLNLSDLVIFHFYKATPSLNLQVLNLSGKIKLLLVSSSNLKLGVICNINKSIDERASLEQLFHAVSKTISSDIYYQEQYTKLSERERIVLIDTLHGTKVFVTAKQLKLSEKTVYAHKINAFRKLGVRNIQDIMPLKELILERNRKVVLKYTAANSIGFAE</sequence>
<dbReference type="SMART" id="SM00421">
    <property type="entry name" value="HTH_LUXR"/>
    <property type="match status" value="1"/>
</dbReference>
<dbReference type="SUPFAM" id="SSF46894">
    <property type="entry name" value="C-terminal effector domain of the bipartite response regulators"/>
    <property type="match status" value="1"/>
</dbReference>
<evidence type="ECO:0000259" key="2">
    <source>
        <dbReference type="SMART" id="SM00421"/>
    </source>
</evidence>
<dbReference type="InterPro" id="IPR036388">
    <property type="entry name" value="WH-like_DNA-bd_sf"/>
</dbReference>
<reference evidence="3 4" key="1">
    <citation type="submission" date="2018-12" db="EMBL/GenBank/DDBJ databases">
        <authorList>
            <consortium name="Pathogen Informatics"/>
        </authorList>
    </citation>
    <scope>NUCLEOTIDE SEQUENCE [LARGE SCALE GENOMIC DNA]</scope>
    <source>
        <strain evidence="3 4">NCTC13193</strain>
    </source>
</reference>
<dbReference type="AlphaFoldDB" id="A0A448TAR6"/>
<keyword evidence="1 3" id="KW-0238">DNA-binding</keyword>
<dbReference type="Proteomes" id="UP000270487">
    <property type="component" value="Chromosome"/>
</dbReference>
<dbReference type="Pfam" id="PF00196">
    <property type="entry name" value="GerE"/>
    <property type="match status" value="1"/>
</dbReference>
<dbReference type="InterPro" id="IPR016032">
    <property type="entry name" value="Sig_transdc_resp-reg_C-effctor"/>
</dbReference>
<dbReference type="EMBL" id="LR134492">
    <property type="protein sequence ID" value="VEI77047.1"/>
    <property type="molecule type" value="Genomic_DNA"/>
</dbReference>
<evidence type="ECO:0000256" key="1">
    <source>
        <dbReference type="ARBA" id="ARBA00023125"/>
    </source>
</evidence>
<protein>
    <submittedName>
        <fullName evidence="3">DNA-binding transcriptional activator BglJ</fullName>
    </submittedName>
</protein>
<dbReference type="GO" id="GO:0003677">
    <property type="term" value="F:DNA binding"/>
    <property type="evidence" value="ECO:0007669"/>
    <property type="project" value="UniProtKB-KW"/>
</dbReference>
<proteinExistence type="predicted"/>
<name>A0A448TAR6_SERFO</name>
<gene>
    <name evidence="3" type="ORF">NCTC13193_05627</name>
</gene>
<accession>A0A448TAR6</accession>
<feature type="domain" description="HTH luxR-type" evidence="2">
    <location>
        <begin position="118"/>
        <end position="175"/>
    </location>
</feature>
<organism evidence="3 4">
    <name type="scientific">Serratia fonticola</name>
    <dbReference type="NCBI Taxonomy" id="47917"/>
    <lineage>
        <taxon>Bacteria</taxon>
        <taxon>Pseudomonadati</taxon>
        <taxon>Pseudomonadota</taxon>
        <taxon>Gammaproteobacteria</taxon>
        <taxon>Enterobacterales</taxon>
        <taxon>Yersiniaceae</taxon>
        <taxon>Serratia</taxon>
    </lineage>
</organism>
<dbReference type="InterPro" id="IPR000792">
    <property type="entry name" value="Tscrpt_reg_LuxR_C"/>
</dbReference>